<gene>
    <name evidence="1" type="ORF">RXV94_06995</name>
</gene>
<dbReference type="PROSITE" id="PS51257">
    <property type="entry name" value="PROKAR_LIPOPROTEIN"/>
    <property type="match status" value="1"/>
</dbReference>
<keyword evidence="2" id="KW-1185">Reference proteome</keyword>
<dbReference type="EMBL" id="JAWHTF010000003">
    <property type="protein sequence ID" value="MDU8885901.1"/>
    <property type="molecule type" value="Genomic_DNA"/>
</dbReference>
<dbReference type="Pfam" id="PF12771">
    <property type="entry name" value="SusD-like_2"/>
    <property type="match status" value="1"/>
</dbReference>
<comment type="caution">
    <text evidence="1">The sequence shown here is derived from an EMBL/GenBank/DDBJ whole genome shotgun (WGS) entry which is preliminary data.</text>
</comment>
<name>A0ABU3U663_9FLAO</name>
<dbReference type="Proteomes" id="UP001268651">
    <property type="component" value="Unassembled WGS sequence"/>
</dbReference>
<organism evidence="1 2">
    <name type="scientific">Gilvirhabdus luticola</name>
    <dbReference type="NCBI Taxonomy" id="3079858"/>
    <lineage>
        <taxon>Bacteria</taxon>
        <taxon>Pseudomonadati</taxon>
        <taxon>Bacteroidota</taxon>
        <taxon>Flavobacteriia</taxon>
        <taxon>Flavobacteriales</taxon>
        <taxon>Flavobacteriaceae</taxon>
        <taxon>Gilvirhabdus</taxon>
    </lineage>
</organism>
<sequence>MKKIILTIVSAFTVLVSCEVDESLNIDTKSPSSVPSAGLFTEGMRQFFDQQNSASVNFNPLRMYAQYWAQTTYPEESQYTQVTRNHGRNIWREMYKDVLQDLKGSKEIVIANAEANADNKVACITILEVAAYAHLVEIFGDVPYTDALNPNNPSPKYDDAETIYLDLFTKLDAAIASINTSAPGFVATQDP</sequence>
<dbReference type="InterPro" id="IPR041662">
    <property type="entry name" value="SusD-like_2"/>
</dbReference>
<evidence type="ECO:0000313" key="2">
    <source>
        <dbReference type="Proteomes" id="UP001268651"/>
    </source>
</evidence>
<reference evidence="1 2" key="1">
    <citation type="submission" date="2023-10" db="EMBL/GenBank/DDBJ databases">
        <title>Marimonas sp. nov. isolated from tidal mud flat.</title>
        <authorList>
            <person name="Jaincy N.J."/>
            <person name="Srinivasan S."/>
            <person name="Lee S.-S."/>
        </authorList>
    </citation>
    <scope>NUCLEOTIDE SEQUENCE [LARGE SCALE GENOMIC DNA]</scope>
    <source>
        <strain evidence="1 2">MJ-SS3</strain>
    </source>
</reference>
<dbReference type="SUPFAM" id="SSF48452">
    <property type="entry name" value="TPR-like"/>
    <property type="match status" value="1"/>
</dbReference>
<evidence type="ECO:0000313" key="1">
    <source>
        <dbReference type="EMBL" id="MDU8885901.1"/>
    </source>
</evidence>
<accession>A0ABU3U663</accession>
<dbReference type="InterPro" id="IPR011990">
    <property type="entry name" value="TPR-like_helical_dom_sf"/>
</dbReference>
<keyword evidence="1" id="KW-0449">Lipoprotein</keyword>
<dbReference type="Gene3D" id="1.25.40.390">
    <property type="match status" value="1"/>
</dbReference>
<proteinExistence type="predicted"/>
<dbReference type="RefSeq" id="WP_316661826.1">
    <property type="nucleotide sequence ID" value="NZ_JAWHTF010000003.1"/>
</dbReference>
<protein>
    <submittedName>
        <fullName evidence="1">SusD/RagB family nutrient-binding outer membrane lipoprotein</fullName>
    </submittedName>
</protein>
<feature type="non-terminal residue" evidence="1">
    <location>
        <position position="191"/>
    </location>
</feature>